<dbReference type="EMBL" id="JAUBDI010000002">
    <property type="protein sequence ID" value="MDW0112175.1"/>
    <property type="molecule type" value="Genomic_DNA"/>
</dbReference>
<reference evidence="1 2" key="1">
    <citation type="submission" date="2023-06" db="EMBL/GenBank/DDBJ databases">
        <title>Sporosarcina sp. nov., isolated from Korean traditional fermented seafood 'Jeotgal'.</title>
        <authorList>
            <person name="Yang A.I."/>
            <person name="Shin N.-R."/>
        </authorList>
    </citation>
    <scope>NUCLEOTIDE SEQUENCE [LARGE SCALE GENOMIC DNA]</scope>
    <source>
        <strain evidence="1 2">KCTC13119</strain>
    </source>
</reference>
<proteinExistence type="predicted"/>
<gene>
    <name evidence="1" type="ORF">QT711_03190</name>
</gene>
<accession>A0ABU4G5C4</accession>
<comment type="caution">
    <text evidence="1">The sequence shown here is derived from an EMBL/GenBank/DDBJ whole genome shotgun (WGS) entry which is preliminary data.</text>
</comment>
<name>A0ABU4G5C4_9BACL</name>
<evidence type="ECO:0000313" key="1">
    <source>
        <dbReference type="EMBL" id="MDW0112175.1"/>
    </source>
</evidence>
<dbReference type="Proteomes" id="UP001282284">
    <property type="component" value="Unassembled WGS sequence"/>
</dbReference>
<protein>
    <submittedName>
        <fullName evidence="1">Uncharacterized protein</fullName>
    </submittedName>
</protein>
<evidence type="ECO:0000313" key="2">
    <source>
        <dbReference type="Proteomes" id="UP001282284"/>
    </source>
</evidence>
<dbReference type="RefSeq" id="WP_317942069.1">
    <property type="nucleotide sequence ID" value="NZ_JAUBDI010000002.1"/>
</dbReference>
<sequence>MDKQELVVMSKGELEELIERVTAKTAKKANQNLYDGITKAILFPMERDIRIIMDELDALRRGEY</sequence>
<keyword evidence="2" id="KW-1185">Reference proteome</keyword>
<organism evidence="1 2">
    <name type="scientific">Sporosarcina saromensis</name>
    <dbReference type="NCBI Taxonomy" id="359365"/>
    <lineage>
        <taxon>Bacteria</taxon>
        <taxon>Bacillati</taxon>
        <taxon>Bacillota</taxon>
        <taxon>Bacilli</taxon>
        <taxon>Bacillales</taxon>
        <taxon>Caryophanaceae</taxon>
        <taxon>Sporosarcina</taxon>
    </lineage>
</organism>